<dbReference type="RefSeq" id="WP_143024615.1">
    <property type="nucleotide sequence ID" value="NZ_FNBM01000007.1"/>
</dbReference>
<dbReference type="Gene3D" id="1.25.40.20">
    <property type="entry name" value="Ankyrin repeat-containing domain"/>
    <property type="match status" value="1"/>
</dbReference>
<dbReference type="STRING" id="640205.SAMN05216381_3241"/>
<organism evidence="1 2">
    <name type="scientific">Phytopseudomonas seleniipraecipitans</name>
    <dbReference type="NCBI Taxonomy" id="640205"/>
    <lineage>
        <taxon>Bacteria</taxon>
        <taxon>Pseudomonadati</taxon>
        <taxon>Pseudomonadota</taxon>
        <taxon>Gammaproteobacteria</taxon>
        <taxon>Pseudomonadales</taxon>
        <taxon>Pseudomonadaceae</taxon>
        <taxon>Phytopseudomonas</taxon>
    </lineage>
</organism>
<sequence>MRLITTGLASMAAIFCLRVHGGELEAMQTLSEATAEKLCTIIYRGKKEPIVAFTATAYSLNGVDKNEVIYLIEKQIANGCSLDAPDSEGTSALNVAVLKAEPNLLSHLLKMGADPVQRIRSNRPWVNGLNSFEFAALLYKHDPSQTRDEVAQTLEEYHRRNNQSAKRN</sequence>
<dbReference type="SUPFAM" id="SSF48403">
    <property type="entry name" value="Ankyrin repeat"/>
    <property type="match status" value="1"/>
</dbReference>
<dbReference type="AlphaFoldDB" id="A0A1G7RQT6"/>
<evidence type="ECO:0000313" key="1">
    <source>
        <dbReference type="EMBL" id="SDG13187.1"/>
    </source>
</evidence>
<reference evidence="1 2" key="1">
    <citation type="submission" date="2016-10" db="EMBL/GenBank/DDBJ databases">
        <authorList>
            <person name="de Groot N.N."/>
        </authorList>
    </citation>
    <scope>NUCLEOTIDE SEQUENCE [LARGE SCALE GENOMIC DNA]</scope>
    <source>
        <strain evidence="1 2">LMG 25475</strain>
    </source>
</reference>
<gene>
    <name evidence="1" type="ORF">SAMN05216381_3241</name>
</gene>
<dbReference type="EMBL" id="FNBM01000007">
    <property type="protein sequence ID" value="SDG13187.1"/>
    <property type="molecule type" value="Genomic_DNA"/>
</dbReference>
<dbReference type="OrthoDB" id="6887931at2"/>
<accession>A0A1G7RQT6</accession>
<proteinExistence type="predicted"/>
<protein>
    <submittedName>
        <fullName evidence="1">Uncharacterized protein</fullName>
    </submittedName>
</protein>
<dbReference type="InterPro" id="IPR036770">
    <property type="entry name" value="Ankyrin_rpt-contain_sf"/>
</dbReference>
<dbReference type="Proteomes" id="UP000243378">
    <property type="component" value="Unassembled WGS sequence"/>
</dbReference>
<evidence type="ECO:0000313" key="2">
    <source>
        <dbReference type="Proteomes" id="UP000243378"/>
    </source>
</evidence>
<name>A0A1G7RQT6_9GAMM</name>